<proteinExistence type="predicted"/>
<gene>
    <name evidence="1" type="ORF">Ari01nite_99150</name>
</gene>
<dbReference type="RefSeq" id="WP_239163710.1">
    <property type="nucleotide sequence ID" value="NZ_BOMV01000161.1"/>
</dbReference>
<comment type="caution">
    <text evidence="1">The sequence shown here is derived from an EMBL/GenBank/DDBJ whole genome shotgun (WGS) entry which is preliminary data.</text>
</comment>
<organism evidence="1 2">
    <name type="scientific">Paractinoplanes rishiriensis</name>
    <dbReference type="NCBI Taxonomy" id="1050105"/>
    <lineage>
        <taxon>Bacteria</taxon>
        <taxon>Bacillati</taxon>
        <taxon>Actinomycetota</taxon>
        <taxon>Actinomycetes</taxon>
        <taxon>Micromonosporales</taxon>
        <taxon>Micromonosporaceae</taxon>
        <taxon>Paractinoplanes</taxon>
    </lineage>
</organism>
<protein>
    <submittedName>
        <fullName evidence="1">Uncharacterized protein</fullName>
    </submittedName>
</protein>
<evidence type="ECO:0000313" key="2">
    <source>
        <dbReference type="Proteomes" id="UP000636960"/>
    </source>
</evidence>
<dbReference type="EMBL" id="BOMV01000161">
    <property type="protein sequence ID" value="GIF02451.1"/>
    <property type="molecule type" value="Genomic_DNA"/>
</dbReference>
<name>A0A919K7L1_9ACTN</name>
<sequence length="89" mass="10404">MLHALHADSPSAFYYFALTFEETVRRHATRPLADAFGVQDMARWYRADDRLNDVPEVVIGPEQRLQETARRIQVDLTNMPRRHLKSLSH</sequence>
<keyword evidence="2" id="KW-1185">Reference proteome</keyword>
<dbReference type="AlphaFoldDB" id="A0A919K7L1"/>
<reference evidence="1" key="1">
    <citation type="submission" date="2021-01" db="EMBL/GenBank/DDBJ databases">
        <title>Whole genome shotgun sequence of Actinoplanes rishiriensis NBRC 108556.</title>
        <authorList>
            <person name="Komaki H."/>
            <person name="Tamura T."/>
        </authorList>
    </citation>
    <scope>NUCLEOTIDE SEQUENCE</scope>
    <source>
        <strain evidence="1">NBRC 108556</strain>
    </source>
</reference>
<dbReference type="Proteomes" id="UP000636960">
    <property type="component" value="Unassembled WGS sequence"/>
</dbReference>
<accession>A0A919K7L1</accession>
<evidence type="ECO:0000313" key="1">
    <source>
        <dbReference type="EMBL" id="GIF02451.1"/>
    </source>
</evidence>